<dbReference type="Proteomes" id="UP000029507">
    <property type="component" value="Chromosome"/>
</dbReference>
<dbReference type="RefSeq" id="WP_038697768.1">
    <property type="nucleotide sequence ID" value="NZ_CP009286.1"/>
</dbReference>
<dbReference type="KEGG" id="pste:PSTEL_19815"/>
<sequence>MVVLSFATVFRCRKASPLLDIPKGWFQGHCTYFESVGNLRVAFIRAILYSSICRENKGPALAGMDFNIDTVPEEIQRSLFCNQFMNPESWT</sequence>
<dbReference type="STRING" id="169760.PSTEL_19815"/>
<accession>A0A089N8C0</accession>
<evidence type="ECO:0000313" key="1">
    <source>
        <dbReference type="EMBL" id="AIQ65029.1"/>
    </source>
</evidence>
<dbReference type="HOGENOM" id="CLU_2424201_0_0_9"/>
<name>A0A089N8C0_9BACL</name>
<dbReference type="AlphaFoldDB" id="A0A089N8C0"/>
<protein>
    <submittedName>
        <fullName evidence="1">Uncharacterized protein</fullName>
    </submittedName>
</protein>
<evidence type="ECO:0000313" key="2">
    <source>
        <dbReference type="Proteomes" id="UP000029507"/>
    </source>
</evidence>
<keyword evidence="2" id="KW-1185">Reference proteome</keyword>
<gene>
    <name evidence="1" type="ORF">PSTEL_19815</name>
</gene>
<dbReference type="EMBL" id="CP009286">
    <property type="protein sequence ID" value="AIQ65029.1"/>
    <property type="molecule type" value="Genomic_DNA"/>
</dbReference>
<proteinExistence type="predicted"/>
<reference evidence="1 2" key="1">
    <citation type="submission" date="2014-08" db="EMBL/GenBank/DDBJ databases">
        <title>Comparative genomics of the Paenibacillus odorifer group.</title>
        <authorList>
            <person name="den Bakker H.C."/>
            <person name="Tsai Y.-C."/>
            <person name="Martin N."/>
            <person name="Korlach J."/>
            <person name="Wiedmann M."/>
        </authorList>
    </citation>
    <scope>NUCLEOTIDE SEQUENCE [LARGE SCALE GENOMIC DNA]</scope>
    <source>
        <strain evidence="1 2">DSM 14472</strain>
    </source>
</reference>
<organism evidence="1 2">
    <name type="scientific">Paenibacillus stellifer</name>
    <dbReference type="NCBI Taxonomy" id="169760"/>
    <lineage>
        <taxon>Bacteria</taxon>
        <taxon>Bacillati</taxon>
        <taxon>Bacillota</taxon>
        <taxon>Bacilli</taxon>
        <taxon>Bacillales</taxon>
        <taxon>Paenibacillaceae</taxon>
        <taxon>Paenibacillus</taxon>
    </lineage>
</organism>